<dbReference type="AlphaFoldDB" id="A0A7R8UTD7"/>
<proteinExistence type="predicted"/>
<evidence type="ECO:0000313" key="2">
    <source>
        <dbReference type="Proteomes" id="UP000594454"/>
    </source>
</evidence>
<protein>
    <submittedName>
        <fullName evidence="1">Uncharacterized protein</fullName>
    </submittedName>
</protein>
<dbReference type="InParanoid" id="A0A7R8UTD7"/>
<dbReference type="Proteomes" id="UP000594454">
    <property type="component" value="Chromosome 4"/>
</dbReference>
<accession>A0A7R8UTD7</accession>
<sequence>MGKYNGKCFTEMFAPLIKVGEKYQRYQIPLIFSSRPGGFMSIVLMREIECDPQDRIIVVNVINKRIYLNETPPRTRPLHSKSRRDHYLSEFRRVFF</sequence>
<name>A0A7R8UTD7_HERIL</name>
<gene>
    <name evidence="1" type="ORF">HERILL_LOCUS9475</name>
</gene>
<evidence type="ECO:0000313" key="1">
    <source>
        <dbReference type="EMBL" id="CAD7086724.1"/>
    </source>
</evidence>
<dbReference type="EMBL" id="LR899012">
    <property type="protein sequence ID" value="CAD7086724.1"/>
    <property type="molecule type" value="Genomic_DNA"/>
</dbReference>
<reference evidence="1 2" key="1">
    <citation type="submission" date="2020-11" db="EMBL/GenBank/DDBJ databases">
        <authorList>
            <person name="Wallbank WR R."/>
            <person name="Pardo Diaz C."/>
            <person name="Kozak K."/>
            <person name="Martin S."/>
            <person name="Jiggins C."/>
            <person name="Moest M."/>
            <person name="Warren A I."/>
            <person name="Generalovic N T."/>
            <person name="Byers J.R.P. K."/>
            <person name="Montejo-Kovacevich G."/>
            <person name="Yen C E."/>
        </authorList>
    </citation>
    <scope>NUCLEOTIDE SEQUENCE [LARGE SCALE GENOMIC DNA]</scope>
</reference>
<keyword evidence="2" id="KW-1185">Reference proteome</keyword>
<organism evidence="1 2">
    <name type="scientific">Hermetia illucens</name>
    <name type="common">Black soldier fly</name>
    <dbReference type="NCBI Taxonomy" id="343691"/>
    <lineage>
        <taxon>Eukaryota</taxon>
        <taxon>Metazoa</taxon>
        <taxon>Ecdysozoa</taxon>
        <taxon>Arthropoda</taxon>
        <taxon>Hexapoda</taxon>
        <taxon>Insecta</taxon>
        <taxon>Pterygota</taxon>
        <taxon>Neoptera</taxon>
        <taxon>Endopterygota</taxon>
        <taxon>Diptera</taxon>
        <taxon>Brachycera</taxon>
        <taxon>Stratiomyomorpha</taxon>
        <taxon>Stratiomyidae</taxon>
        <taxon>Hermetiinae</taxon>
        <taxon>Hermetia</taxon>
    </lineage>
</organism>